<gene>
    <name evidence="1" type="ORF">COS76_02405</name>
</gene>
<name>A0A2M7AWY8_9BACT</name>
<accession>A0A2M7AWY8</accession>
<dbReference type="AlphaFoldDB" id="A0A2M7AWY8"/>
<comment type="caution">
    <text evidence="1">The sequence shown here is derived from an EMBL/GenBank/DDBJ whole genome shotgun (WGS) entry which is preliminary data.</text>
</comment>
<protein>
    <submittedName>
        <fullName evidence="1">Four helix bundle protein</fullName>
    </submittedName>
</protein>
<dbReference type="SUPFAM" id="SSF158446">
    <property type="entry name" value="IVS-encoded protein-like"/>
    <property type="match status" value="1"/>
</dbReference>
<sequence length="103" mass="12081">MKILRFEDLNIWKESLVITKEIYDFTARPYFAKDFDLRSQLRRSVISISPNIVEGFEKRNNNEFVRFLRIAKGSAGEARNQLYIALTVGYITQADFDRADNKL</sequence>
<dbReference type="InterPro" id="IPR036583">
    <property type="entry name" value="23S_rRNA_IVS_sf"/>
</dbReference>
<dbReference type="CDD" id="cd16377">
    <property type="entry name" value="23S_rRNA_IVP_like"/>
    <property type="match status" value="1"/>
</dbReference>
<organism evidence="1 2">
    <name type="scientific">Candidatus Portnoybacteria bacterium CG06_land_8_20_14_3_00_39_12</name>
    <dbReference type="NCBI Taxonomy" id="1974809"/>
    <lineage>
        <taxon>Bacteria</taxon>
        <taxon>Candidatus Portnoyibacteriota</taxon>
    </lineage>
</organism>
<dbReference type="EMBL" id="PEVY01000050">
    <property type="protein sequence ID" value="PIU75148.1"/>
    <property type="molecule type" value="Genomic_DNA"/>
</dbReference>
<dbReference type="Gene3D" id="1.20.1440.60">
    <property type="entry name" value="23S rRNA-intervening sequence"/>
    <property type="match status" value="1"/>
</dbReference>
<dbReference type="PANTHER" id="PTHR38471:SF2">
    <property type="entry name" value="FOUR HELIX BUNDLE PROTEIN"/>
    <property type="match status" value="1"/>
</dbReference>
<dbReference type="InterPro" id="IPR012657">
    <property type="entry name" value="23S_rRNA-intervening_sequence"/>
</dbReference>
<dbReference type="NCBIfam" id="TIGR02436">
    <property type="entry name" value="four helix bundle protein"/>
    <property type="match status" value="1"/>
</dbReference>
<dbReference type="Pfam" id="PF05635">
    <property type="entry name" value="23S_rRNA_IVP"/>
    <property type="match status" value="1"/>
</dbReference>
<reference evidence="2" key="1">
    <citation type="submission" date="2017-09" db="EMBL/GenBank/DDBJ databases">
        <title>Depth-based differentiation of microbial function through sediment-hosted aquifers and enrichment of novel symbionts in the deep terrestrial subsurface.</title>
        <authorList>
            <person name="Probst A.J."/>
            <person name="Ladd B."/>
            <person name="Jarett J.K."/>
            <person name="Geller-Mcgrath D.E."/>
            <person name="Sieber C.M.K."/>
            <person name="Emerson J.B."/>
            <person name="Anantharaman K."/>
            <person name="Thomas B.C."/>
            <person name="Malmstrom R."/>
            <person name="Stieglmeier M."/>
            <person name="Klingl A."/>
            <person name="Woyke T."/>
            <person name="Ryan C.M."/>
            <person name="Banfield J.F."/>
        </authorList>
    </citation>
    <scope>NUCLEOTIDE SEQUENCE [LARGE SCALE GENOMIC DNA]</scope>
</reference>
<dbReference type="PANTHER" id="PTHR38471">
    <property type="entry name" value="FOUR HELIX BUNDLE PROTEIN"/>
    <property type="match status" value="1"/>
</dbReference>
<evidence type="ECO:0000313" key="1">
    <source>
        <dbReference type="EMBL" id="PIU75148.1"/>
    </source>
</evidence>
<evidence type="ECO:0000313" key="2">
    <source>
        <dbReference type="Proteomes" id="UP000228775"/>
    </source>
</evidence>
<dbReference type="Proteomes" id="UP000228775">
    <property type="component" value="Unassembled WGS sequence"/>
</dbReference>
<proteinExistence type="predicted"/>